<accession>A0A5B7GED5</accession>
<organism evidence="1 2">
    <name type="scientific">Portunus trituberculatus</name>
    <name type="common">Swimming crab</name>
    <name type="synonym">Neptunus trituberculatus</name>
    <dbReference type="NCBI Taxonomy" id="210409"/>
    <lineage>
        <taxon>Eukaryota</taxon>
        <taxon>Metazoa</taxon>
        <taxon>Ecdysozoa</taxon>
        <taxon>Arthropoda</taxon>
        <taxon>Crustacea</taxon>
        <taxon>Multicrustacea</taxon>
        <taxon>Malacostraca</taxon>
        <taxon>Eumalacostraca</taxon>
        <taxon>Eucarida</taxon>
        <taxon>Decapoda</taxon>
        <taxon>Pleocyemata</taxon>
        <taxon>Brachyura</taxon>
        <taxon>Eubrachyura</taxon>
        <taxon>Portunoidea</taxon>
        <taxon>Portunidae</taxon>
        <taxon>Portuninae</taxon>
        <taxon>Portunus</taxon>
    </lineage>
</organism>
<protein>
    <submittedName>
        <fullName evidence="1">Uncharacterized protein</fullName>
    </submittedName>
</protein>
<evidence type="ECO:0000313" key="1">
    <source>
        <dbReference type="EMBL" id="MPC55966.1"/>
    </source>
</evidence>
<dbReference type="EMBL" id="VSRR010013586">
    <property type="protein sequence ID" value="MPC55966.1"/>
    <property type="molecule type" value="Genomic_DNA"/>
</dbReference>
<proteinExistence type="predicted"/>
<keyword evidence="2" id="KW-1185">Reference proteome</keyword>
<dbReference type="AlphaFoldDB" id="A0A5B7GED5"/>
<evidence type="ECO:0000313" key="2">
    <source>
        <dbReference type="Proteomes" id="UP000324222"/>
    </source>
</evidence>
<sequence length="36" mass="4073">MNVFGKLKNRLGMILGRNINSVMRSAHIDGSQTRKE</sequence>
<reference evidence="1 2" key="1">
    <citation type="submission" date="2019-05" db="EMBL/GenBank/DDBJ databases">
        <title>Another draft genome of Portunus trituberculatus and its Hox gene families provides insights of decapod evolution.</title>
        <authorList>
            <person name="Jeong J.-H."/>
            <person name="Song I."/>
            <person name="Kim S."/>
            <person name="Choi T."/>
            <person name="Kim D."/>
            <person name="Ryu S."/>
            <person name="Kim W."/>
        </authorList>
    </citation>
    <scope>NUCLEOTIDE SEQUENCE [LARGE SCALE GENOMIC DNA]</scope>
    <source>
        <tissue evidence="1">Muscle</tissue>
    </source>
</reference>
<comment type="caution">
    <text evidence="1">The sequence shown here is derived from an EMBL/GenBank/DDBJ whole genome shotgun (WGS) entry which is preliminary data.</text>
</comment>
<dbReference type="Proteomes" id="UP000324222">
    <property type="component" value="Unassembled WGS sequence"/>
</dbReference>
<name>A0A5B7GED5_PORTR</name>
<gene>
    <name evidence="1" type="ORF">E2C01_049914</name>
</gene>